<evidence type="ECO:0000313" key="1">
    <source>
        <dbReference type="EMBL" id="QLB62948.1"/>
    </source>
</evidence>
<evidence type="ECO:0000313" key="2">
    <source>
        <dbReference type="Proteomes" id="UP000509548"/>
    </source>
</evidence>
<accession>A0A9Q6S1S4</accession>
<reference evidence="1 2" key="1">
    <citation type="journal article" date="2014" name="Genome Announc.">
        <title>Draft Genome Sequence of the Haloacid-Degrading Burkholderia caribensis Strain MBA4.</title>
        <authorList>
            <person name="Pan Y."/>
            <person name="Kong K.F."/>
            <person name="Tsang J.S."/>
        </authorList>
    </citation>
    <scope>NUCLEOTIDE SEQUENCE [LARGE SCALE GENOMIC DNA]</scope>
    <source>
        <strain evidence="1 2">852011</strain>
    </source>
</reference>
<proteinExistence type="predicted"/>
<name>A0A9Q6S1S4_9BURK</name>
<dbReference type="EMBL" id="CP015958">
    <property type="protein sequence ID" value="QLB62948.1"/>
    <property type="molecule type" value="Genomic_DNA"/>
</dbReference>
<dbReference type="Proteomes" id="UP000509548">
    <property type="component" value="Chromosome 1"/>
</dbReference>
<organism evidence="1 2">
    <name type="scientific">Paraburkholderia caribensis</name>
    <dbReference type="NCBI Taxonomy" id="75105"/>
    <lineage>
        <taxon>Bacteria</taxon>
        <taxon>Pseudomonadati</taxon>
        <taxon>Pseudomonadota</taxon>
        <taxon>Betaproteobacteria</taxon>
        <taxon>Burkholderiales</taxon>
        <taxon>Burkholderiaceae</taxon>
        <taxon>Paraburkholderia</taxon>
    </lineage>
</organism>
<dbReference type="AlphaFoldDB" id="A0A9Q6S1S4"/>
<protein>
    <submittedName>
        <fullName evidence="1">Uncharacterized protein</fullName>
    </submittedName>
</protein>
<sequence>MVEWNRETPWRQGFLLGNDAIDALGLRHPVSPDKTIVVVATHDCDLAQDPQFEPVVEVVVGCLAAKDGNCTHAKNARKLHIEFAGDAPFWAEFEATAKVDVDKLKLNEYAPRSDVRLRVEDYAVLQMWLASRYRRSAFADEFERRLTKETKLAEKIAKAVKPHGELISGVFFDVDEGKEVTRVGPDDTYMLDITILHTAEPDFEAAENAAQSAADAIQKAFKEKLFDPSNKWQHIELRFCDPISESVLTYQVFRQLKRWRLEHMSLAADPQQALLPE</sequence>
<gene>
    <name evidence="1" type="ORF">A9O66_11480</name>
</gene>